<dbReference type="InterPro" id="IPR007737">
    <property type="entry name" value="Mga_HTH"/>
</dbReference>
<keyword evidence="1" id="KW-0805">Transcription regulation</keyword>
<dbReference type="Pfam" id="PF05043">
    <property type="entry name" value="Mga"/>
    <property type="match status" value="1"/>
</dbReference>
<dbReference type="Proteomes" id="UP000195024">
    <property type="component" value="Unassembled WGS sequence"/>
</dbReference>
<accession>A0A242KXQ0</accession>
<comment type="caution">
    <text evidence="4">The sequence shown here is derived from an EMBL/GenBank/DDBJ whole genome shotgun (WGS) entry which is preliminary data.</text>
</comment>
<gene>
    <name evidence="4" type="ORF">A5802_000444</name>
</gene>
<evidence type="ECO:0000256" key="2">
    <source>
        <dbReference type="ARBA" id="ARBA00023163"/>
    </source>
</evidence>
<reference evidence="4 5" key="1">
    <citation type="submission" date="2017-05" db="EMBL/GenBank/DDBJ databases">
        <title>The Genome Sequence of Enterococcus mundtii 6B1_DIV0119.</title>
        <authorList>
            <consortium name="The Broad Institute Genomics Platform"/>
            <consortium name="The Broad Institute Genomic Center for Infectious Diseases"/>
            <person name="Earl A."/>
            <person name="Manson A."/>
            <person name="Schwartman J."/>
            <person name="Gilmore M."/>
            <person name="Abouelleil A."/>
            <person name="Cao P."/>
            <person name="Chapman S."/>
            <person name="Cusick C."/>
            <person name="Shea T."/>
            <person name="Young S."/>
            <person name="Neafsey D."/>
            <person name="Nusbaum C."/>
            <person name="Birren B."/>
        </authorList>
    </citation>
    <scope>NUCLEOTIDE SEQUENCE [LARGE SCALE GENOMIC DNA]</scope>
    <source>
        <strain evidence="4 5">6B1_DIV0119</strain>
    </source>
</reference>
<organism evidence="4 5">
    <name type="scientific">Enterococcus mundtii</name>
    <dbReference type="NCBI Taxonomy" id="53346"/>
    <lineage>
        <taxon>Bacteria</taxon>
        <taxon>Bacillati</taxon>
        <taxon>Bacillota</taxon>
        <taxon>Bacilli</taxon>
        <taxon>Lactobacillales</taxon>
        <taxon>Enterococcaceae</taxon>
        <taxon>Enterococcus</taxon>
    </lineage>
</organism>
<dbReference type="InterPro" id="IPR050661">
    <property type="entry name" value="BglG_antiterminators"/>
</dbReference>
<name>A0A242KXQ0_ENTMU</name>
<proteinExistence type="predicted"/>
<dbReference type="RefSeq" id="WP_086334451.1">
    <property type="nucleotide sequence ID" value="NZ_NGMS01000001.1"/>
</dbReference>
<evidence type="ECO:0000313" key="4">
    <source>
        <dbReference type="EMBL" id="OTP26727.1"/>
    </source>
</evidence>
<keyword evidence="2" id="KW-0804">Transcription</keyword>
<dbReference type="EMBL" id="NGMS01000001">
    <property type="protein sequence ID" value="OTP26727.1"/>
    <property type="molecule type" value="Genomic_DNA"/>
</dbReference>
<dbReference type="InterPro" id="IPR036388">
    <property type="entry name" value="WH-like_DNA-bd_sf"/>
</dbReference>
<dbReference type="PANTHER" id="PTHR30185">
    <property type="entry name" value="CRYPTIC BETA-GLUCOSIDE BGL OPERON ANTITERMINATOR"/>
    <property type="match status" value="1"/>
</dbReference>
<evidence type="ECO:0000256" key="1">
    <source>
        <dbReference type="ARBA" id="ARBA00023015"/>
    </source>
</evidence>
<protein>
    <recommendedName>
        <fullName evidence="3">Mga helix-turn-helix domain-containing protein</fullName>
    </recommendedName>
</protein>
<feature type="domain" description="Mga helix-turn-helix" evidence="3">
    <location>
        <begin position="73"/>
        <end position="159"/>
    </location>
</feature>
<dbReference type="PANTHER" id="PTHR30185:SF13">
    <property type="entry name" value="LICABCH OPERON REGULATOR-RELATED"/>
    <property type="match status" value="1"/>
</dbReference>
<dbReference type="AlphaFoldDB" id="A0A242KXQ0"/>
<evidence type="ECO:0000259" key="3">
    <source>
        <dbReference type="Pfam" id="PF05043"/>
    </source>
</evidence>
<sequence>MNIYNILEKNIHVQLTILKSCYESYQPLTMDKLSSLLHIDRRSLFNHCERLCSLSQNNLFKKDGSSYHFIGDNYDFHQLKLAILEDSLNFQILKAVCLHSNLTLYEFATHYGISESFLRRQLAQVNHFFSYYNLKIKTRGGTIFFSGKETQIRYTIYLFLWEVYEGMEWPFLTLDFQKILTTVKQVFTNIALKKNKIKTMEWCFILAVNINRFKQGYPVPEPELPHFLDPMLEGLSEVTTVLQPIISVYGLPSSESNFILLWIQTRPHIYVNKNIMVHASKIHKKNATPINEFRDQFYRYMKSVGINTNEITSKKKLLDATLYANGIHDYLFSPFSGKKREVTDFIEKNYPYFYQNMVGWTQQMQKTHFPWIQLSTLIEAFLVIAPPTFFDKEIKVKLESDYPLSIELLYVKVLQDQLRLYLNVLFTNELLLNPDLIIRTTEAPTKIISYEDEIPYITIRNDLSASENKYLVQKIKEMMYGDKQK</sequence>
<evidence type="ECO:0000313" key="5">
    <source>
        <dbReference type="Proteomes" id="UP000195024"/>
    </source>
</evidence>
<dbReference type="Gene3D" id="1.10.10.10">
    <property type="entry name" value="Winged helix-like DNA-binding domain superfamily/Winged helix DNA-binding domain"/>
    <property type="match status" value="1"/>
</dbReference>